<evidence type="ECO:0000313" key="4">
    <source>
        <dbReference type="EMBL" id="GAD47294.1"/>
    </source>
</evidence>
<dbReference type="InterPro" id="IPR050811">
    <property type="entry name" value="Phosphate_ABC_transporter"/>
</dbReference>
<dbReference type="AlphaFoldDB" id="U2ZPJ8"/>
<evidence type="ECO:0000259" key="3">
    <source>
        <dbReference type="Pfam" id="PF12849"/>
    </source>
</evidence>
<dbReference type="Gene3D" id="3.40.190.10">
    <property type="entry name" value="Periplasmic binding protein-like II"/>
    <property type="match status" value="2"/>
</dbReference>
<dbReference type="Pfam" id="PF12849">
    <property type="entry name" value="PBP_like_2"/>
    <property type="match status" value="1"/>
</dbReference>
<dbReference type="SUPFAM" id="SSF53850">
    <property type="entry name" value="Periplasmic binding protein-like II"/>
    <property type="match status" value="1"/>
</dbReference>
<dbReference type="PANTHER" id="PTHR30570:SF1">
    <property type="entry name" value="PHOSPHATE-BINDING PROTEIN PSTS"/>
    <property type="match status" value="1"/>
</dbReference>
<dbReference type="eggNOG" id="COG0226">
    <property type="taxonomic scope" value="Bacteria"/>
</dbReference>
<organism evidence="4 5">
    <name type="scientific">Caenibius tardaugens NBRC 16725</name>
    <dbReference type="NCBI Taxonomy" id="1219035"/>
    <lineage>
        <taxon>Bacteria</taxon>
        <taxon>Pseudomonadati</taxon>
        <taxon>Pseudomonadota</taxon>
        <taxon>Alphaproteobacteria</taxon>
        <taxon>Sphingomonadales</taxon>
        <taxon>Erythrobacteraceae</taxon>
        <taxon>Caenibius</taxon>
    </lineage>
</organism>
<dbReference type="RefSeq" id="WP_021688201.1">
    <property type="nucleotide sequence ID" value="NZ_BASZ01000001.1"/>
</dbReference>
<comment type="caution">
    <text evidence="4">The sequence shown here is derived from an EMBL/GenBank/DDBJ whole genome shotgun (WGS) entry which is preliminary data.</text>
</comment>
<dbReference type="InterPro" id="IPR024370">
    <property type="entry name" value="PBP_domain"/>
</dbReference>
<sequence>MKKSLLVATAVVASTLLASCGGAGGESASGQTRDSIRGVGSSTVYPFAKAVAETFAKSYADFKSPIIESTGTGSGMKLFCAGVGAQHPDMVNASRRIKKSEFDDCQANGVKDILEIQVGLDGIALASSKNGIEMKLTPEIIYKALAAKPFGKEQTAKSWKDVDPSLPDSPILVYGPPSTSGTRDALKELILEAGCKTDAATKALKDTDEDKFKQICTDVRGDGAYVDAGENDNLIVQKIEANPKALGIFGYSYLEENADKIKGLSMNGVQPTYDNISNFTYPGARPLYIYAKKAHLDAIPGLKEYLGEWPKMWGKGGPLAKIGMVASPDDVIAKSTEVVTKFTPMTGDGLK</sequence>
<keyword evidence="1 2" id="KW-0732">Signal</keyword>
<dbReference type="EMBL" id="BASZ01000001">
    <property type="protein sequence ID" value="GAD47294.1"/>
    <property type="molecule type" value="Genomic_DNA"/>
</dbReference>
<dbReference type="KEGG" id="ntd:EGO55_16855"/>
<gene>
    <name evidence="4" type="primary">pstS</name>
    <name evidence="4" type="ORF">NT2_01_00620</name>
</gene>
<dbReference type="PROSITE" id="PS51257">
    <property type="entry name" value="PROKAR_LIPOPROTEIN"/>
    <property type="match status" value="1"/>
</dbReference>
<feature type="chain" id="PRO_5030177804" evidence="2">
    <location>
        <begin position="19"/>
        <end position="351"/>
    </location>
</feature>
<keyword evidence="5" id="KW-1185">Reference proteome</keyword>
<dbReference type="PANTHER" id="PTHR30570">
    <property type="entry name" value="PERIPLASMIC PHOSPHATE BINDING COMPONENT OF PHOSPHATE ABC TRANSPORTER"/>
    <property type="match status" value="1"/>
</dbReference>
<evidence type="ECO:0000256" key="2">
    <source>
        <dbReference type="SAM" id="SignalP"/>
    </source>
</evidence>
<proteinExistence type="predicted"/>
<feature type="signal peptide" evidence="2">
    <location>
        <begin position="1"/>
        <end position="18"/>
    </location>
</feature>
<dbReference type="OrthoDB" id="9790048at2"/>
<name>U2ZPJ8_9SPHN</name>
<protein>
    <submittedName>
        <fullName evidence="4">Phosphate ABC transporter substrate-binding protein</fullName>
    </submittedName>
</protein>
<feature type="domain" description="PBP" evidence="3">
    <location>
        <begin position="27"/>
        <end position="306"/>
    </location>
</feature>
<accession>U2ZPJ8</accession>
<reference evidence="4 5" key="1">
    <citation type="submission" date="2013-09" db="EMBL/GenBank/DDBJ databases">
        <title>Whole genome shotgun sequence of Novosphingobium tardaugens NBRC 16725.</title>
        <authorList>
            <person name="Isaki S."/>
            <person name="Hosoyama A."/>
            <person name="Tsuchikane K."/>
            <person name="Katsumata H."/>
            <person name="Ando Y."/>
            <person name="Yamazaki S."/>
            <person name="Fujita N."/>
        </authorList>
    </citation>
    <scope>NUCLEOTIDE SEQUENCE [LARGE SCALE GENOMIC DNA]</scope>
    <source>
        <strain evidence="4 5">NBRC 16725</strain>
    </source>
</reference>
<evidence type="ECO:0000256" key="1">
    <source>
        <dbReference type="ARBA" id="ARBA00022729"/>
    </source>
</evidence>
<evidence type="ECO:0000313" key="5">
    <source>
        <dbReference type="Proteomes" id="UP000016568"/>
    </source>
</evidence>
<dbReference type="Proteomes" id="UP000016568">
    <property type="component" value="Unassembled WGS sequence"/>
</dbReference>